<dbReference type="PANTHER" id="PTHR47966:SF6">
    <property type="entry name" value="PEPTIDASE A1 DOMAIN-CONTAINING PROTEIN"/>
    <property type="match status" value="1"/>
</dbReference>
<reference evidence="9 10" key="1">
    <citation type="journal article" date="2019" name="Nat. Ecol. Evol.">
        <title>Megaphylogeny resolves global patterns of mushroom evolution.</title>
        <authorList>
            <person name="Varga T."/>
            <person name="Krizsan K."/>
            <person name="Foldi C."/>
            <person name="Dima B."/>
            <person name="Sanchez-Garcia M."/>
            <person name="Sanchez-Ramirez S."/>
            <person name="Szollosi G.J."/>
            <person name="Szarkandi J.G."/>
            <person name="Papp V."/>
            <person name="Albert L."/>
            <person name="Andreopoulos W."/>
            <person name="Angelini C."/>
            <person name="Antonin V."/>
            <person name="Barry K.W."/>
            <person name="Bougher N.L."/>
            <person name="Buchanan P."/>
            <person name="Buyck B."/>
            <person name="Bense V."/>
            <person name="Catcheside P."/>
            <person name="Chovatia M."/>
            <person name="Cooper J."/>
            <person name="Damon W."/>
            <person name="Desjardin D."/>
            <person name="Finy P."/>
            <person name="Geml J."/>
            <person name="Haridas S."/>
            <person name="Hughes K."/>
            <person name="Justo A."/>
            <person name="Karasinski D."/>
            <person name="Kautmanova I."/>
            <person name="Kiss B."/>
            <person name="Kocsube S."/>
            <person name="Kotiranta H."/>
            <person name="LaButti K.M."/>
            <person name="Lechner B.E."/>
            <person name="Liimatainen K."/>
            <person name="Lipzen A."/>
            <person name="Lukacs Z."/>
            <person name="Mihaltcheva S."/>
            <person name="Morgado L.N."/>
            <person name="Niskanen T."/>
            <person name="Noordeloos M.E."/>
            <person name="Ohm R.A."/>
            <person name="Ortiz-Santana B."/>
            <person name="Ovrebo C."/>
            <person name="Racz N."/>
            <person name="Riley R."/>
            <person name="Savchenko A."/>
            <person name="Shiryaev A."/>
            <person name="Soop K."/>
            <person name="Spirin V."/>
            <person name="Szebenyi C."/>
            <person name="Tomsovsky M."/>
            <person name="Tulloss R.E."/>
            <person name="Uehling J."/>
            <person name="Grigoriev I.V."/>
            <person name="Vagvolgyi C."/>
            <person name="Papp T."/>
            <person name="Martin F.M."/>
            <person name="Miettinen O."/>
            <person name="Hibbett D.S."/>
            <person name="Nagy L.G."/>
        </authorList>
    </citation>
    <scope>NUCLEOTIDE SEQUENCE [LARGE SCALE GENOMIC DNA]</scope>
    <source>
        <strain evidence="9 10">CBS 166.37</strain>
    </source>
</reference>
<feature type="active site" evidence="5">
    <location>
        <position position="105"/>
    </location>
</feature>
<feature type="disulfide bond" evidence="6">
    <location>
        <begin position="118"/>
        <end position="122"/>
    </location>
</feature>
<evidence type="ECO:0000256" key="4">
    <source>
        <dbReference type="ARBA" id="ARBA00022801"/>
    </source>
</evidence>
<dbReference type="InterPro" id="IPR033121">
    <property type="entry name" value="PEPTIDASE_A1"/>
</dbReference>
<dbReference type="InterPro" id="IPR021109">
    <property type="entry name" value="Peptidase_aspartic_dom_sf"/>
</dbReference>
<keyword evidence="2" id="KW-0645">Protease</keyword>
<feature type="domain" description="Peptidase A1" evidence="8">
    <location>
        <begin position="87"/>
        <end position="407"/>
    </location>
</feature>
<evidence type="ECO:0000256" key="7">
    <source>
        <dbReference type="SAM" id="SignalP"/>
    </source>
</evidence>
<gene>
    <name evidence="9" type="ORF">BDQ12DRAFT_704963</name>
</gene>
<dbReference type="InterPro" id="IPR034164">
    <property type="entry name" value="Pepsin-like_dom"/>
</dbReference>
<dbReference type="PROSITE" id="PS51767">
    <property type="entry name" value="PEPTIDASE_A1"/>
    <property type="match status" value="1"/>
</dbReference>
<accession>A0A5C3M3S7</accession>
<dbReference type="AlphaFoldDB" id="A0A5C3M3S7"/>
<dbReference type="SUPFAM" id="SSF50630">
    <property type="entry name" value="Acid proteases"/>
    <property type="match status" value="1"/>
</dbReference>
<dbReference type="OrthoDB" id="771136at2759"/>
<dbReference type="FunFam" id="2.40.70.10:FF:000115">
    <property type="entry name" value="Lysosomal aspartic protease"/>
    <property type="match status" value="1"/>
</dbReference>
<dbReference type="PANTHER" id="PTHR47966">
    <property type="entry name" value="BETA-SITE APP-CLEAVING ENZYME, ISOFORM A-RELATED"/>
    <property type="match status" value="1"/>
</dbReference>
<feature type="chain" id="PRO_5022932135" evidence="7">
    <location>
        <begin position="22"/>
        <end position="482"/>
    </location>
</feature>
<protein>
    <submittedName>
        <fullName evidence="9">Aspartic peptidase A1</fullName>
    </submittedName>
</protein>
<evidence type="ECO:0000256" key="3">
    <source>
        <dbReference type="ARBA" id="ARBA00022750"/>
    </source>
</evidence>
<evidence type="ECO:0000259" key="8">
    <source>
        <dbReference type="PROSITE" id="PS51767"/>
    </source>
</evidence>
<dbReference type="CDD" id="cd05471">
    <property type="entry name" value="pepsin_like"/>
    <property type="match status" value="1"/>
</dbReference>
<dbReference type="EMBL" id="ML213599">
    <property type="protein sequence ID" value="TFK39433.1"/>
    <property type="molecule type" value="Genomic_DNA"/>
</dbReference>
<feature type="signal peptide" evidence="7">
    <location>
        <begin position="1"/>
        <end position="21"/>
    </location>
</feature>
<dbReference type="Gene3D" id="2.40.70.10">
    <property type="entry name" value="Acid Proteases"/>
    <property type="match status" value="2"/>
</dbReference>
<evidence type="ECO:0000313" key="10">
    <source>
        <dbReference type="Proteomes" id="UP000308652"/>
    </source>
</evidence>
<evidence type="ECO:0000313" key="9">
    <source>
        <dbReference type="EMBL" id="TFK39433.1"/>
    </source>
</evidence>
<dbReference type="GO" id="GO:0006508">
    <property type="term" value="P:proteolysis"/>
    <property type="evidence" value="ECO:0007669"/>
    <property type="project" value="UniProtKB-KW"/>
</dbReference>
<evidence type="ECO:0000256" key="5">
    <source>
        <dbReference type="PIRSR" id="PIRSR601461-1"/>
    </source>
</evidence>
<keyword evidence="7" id="KW-0732">Signal</keyword>
<keyword evidence="3" id="KW-0064">Aspartyl protease</keyword>
<keyword evidence="6" id="KW-1015">Disulfide bond</keyword>
<keyword evidence="10" id="KW-1185">Reference proteome</keyword>
<dbReference type="PRINTS" id="PR00792">
    <property type="entry name" value="PEPSIN"/>
</dbReference>
<evidence type="ECO:0000256" key="2">
    <source>
        <dbReference type="ARBA" id="ARBA00022670"/>
    </source>
</evidence>
<evidence type="ECO:0000256" key="1">
    <source>
        <dbReference type="ARBA" id="ARBA00007447"/>
    </source>
</evidence>
<evidence type="ECO:0000256" key="6">
    <source>
        <dbReference type="PIRSR" id="PIRSR601461-2"/>
    </source>
</evidence>
<comment type="similarity">
    <text evidence="1">Belongs to the peptidase A1 family.</text>
</comment>
<proteinExistence type="inferred from homology"/>
<name>A0A5C3M3S7_9AGAR</name>
<dbReference type="Proteomes" id="UP000308652">
    <property type="component" value="Unassembled WGS sequence"/>
</dbReference>
<feature type="active site" evidence="5">
    <location>
        <position position="297"/>
    </location>
</feature>
<dbReference type="GO" id="GO:0004190">
    <property type="term" value="F:aspartic-type endopeptidase activity"/>
    <property type="evidence" value="ECO:0007669"/>
    <property type="project" value="UniProtKB-KW"/>
</dbReference>
<dbReference type="Pfam" id="PF00026">
    <property type="entry name" value="Asp"/>
    <property type="match status" value="1"/>
</dbReference>
<sequence length="482" mass="51056">MLLPSAVLVALLASVPNYALATLDARSPAGQTMQLVRKAPFERTEEEWGIWAKIHRLGLQEKYDASTPQRRSVGTNLIINQNADSSYFGTLAIGTPPISYSVILDTGSADLWLAGSSCYMGCNQTVTFNSSASSTFVNQSTPFSVTYGSGKAVGDLAQDVVQMAGFQVTDQTFAICNQVSTGLLIDPVSGLLGLAFQTIASSKAMPFWETLVTEGAWESPLMAFHLTRYINASGAQVEEPGGSFDMGFTNSSLYTGDIDYVNMPSRGTYWLLEMTSVTVEGATIPLPSGSDSYAAIDTGTTLIGGPAVYIAMIFSQIPGAIPGEGNFESYYKYPCDTQVNIQLSFGSKNWTISSDDFELTRLKGGMCLGPFFVVPTTGATPAWIIGDTFLKNVYSVFRYNPPSIGFAQLSESAIAQNGLNLPPPSATIGTPATSVSAAGTSSVGATTVTADSNAALHSSLSFQTSVSVAAVWVMVQLTDFVI</sequence>
<dbReference type="InterPro" id="IPR001461">
    <property type="entry name" value="Aspartic_peptidase_A1"/>
</dbReference>
<keyword evidence="4" id="KW-0378">Hydrolase</keyword>
<dbReference type="STRING" id="68775.A0A5C3M3S7"/>
<organism evidence="9 10">
    <name type="scientific">Crucibulum laeve</name>
    <dbReference type="NCBI Taxonomy" id="68775"/>
    <lineage>
        <taxon>Eukaryota</taxon>
        <taxon>Fungi</taxon>
        <taxon>Dikarya</taxon>
        <taxon>Basidiomycota</taxon>
        <taxon>Agaricomycotina</taxon>
        <taxon>Agaricomycetes</taxon>
        <taxon>Agaricomycetidae</taxon>
        <taxon>Agaricales</taxon>
        <taxon>Agaricineae</taxon>
        <taxon>Nidulariaceae</taxon>
        <taxon>Crucibulum</taxon>
    </lineage>
</organism>